<evidence type="ECO:0000256" key="2">
    <source>
        <dbReference type="ARBA" id="ARBA00024867"/>
    </source>
</evidence>
<evidence type="ECO:0000259" key="6">
    <source>
        <dbReference type="PROSITE" id="PS51832"/>
    </source>
</evidence>
<dbReference type="SMART" id="SM00448">
    <property type="entry name" value="REC"/>
    <property type="match status" value="1"/>
</dbReference>
<dbReference type="Pfam" id="PF00072">
    <property type="entry name" value="Response_reg"/>
    <property type="match status" value="1"/>
</dbReference>
<feature type="domain" description="HD-GYP" evidence="6">
    <location>
        <begin position="137"/>
        <end position="330"/>
    </location>
</feature>
<feature type="modified residue" description="4-aspartylphosphate" evidence="3">
    <location>
        <position position="57"/>
    </location>
</feature>
<reference evidence="7" key="1">
    <citation type="journal article" date="2016" name="Genome Announc.">
        <title>Draft Genome Sequence of the Syntrophic Lactate-Degrading Bacterium Tepidanaerobacter syntrophicus JLT.</title>
        <authorList>
            <person name="Matsuura N."/>
            <person name="Ohashi A."/>
            <person name="Tourlousse D.M."/>
            <person name="Sekiguchi Y."/>
        </authorList>
    </citation>
    <scope>NUCLEOTIDE SEQUENCE [LARGE SCALE GENOMIC DNA]</scope>
    <source>
        <strain evidence="7">JL</strain>
    </source>
</reference>
<organism evidence="7">
    <name type="scientific">Tepidanaerobacter syntrophicus</name>
    <dbReference type="NCBI Taxonomy" id="224999"/>
    <lineage>
        <taxon>Bacteria</taxon>
        <taxon>Bacillati</taxon>
        <taxon>Bacillota</taxon>
        <taxon>Clostridia</taxon>
        <taxon>Thermosediminibacterales</taxon>
        <taxon>Tepidanaerobacteraceae</taxon>
        <taxon>Tepidanaerobacter</taxon>
    </lineage>
</organism>
<dbReference type="InterPro" id="IPR006675">
    <property type="entry name" value="HDIG_dom"/>
</dbReference>
<feature type="domain" description="Response regulatory" evidence="5">
    <location>
        <begin position="6"/>
        <end position="122"/>
    </location>
</feature>
<evidence type="ECO:0000256" key="4">
    <source>
        <dbReference type="SAM" id="Coils"/>
    </source>
</evidence>
<dbReference type="PROSITE" id="PS51832">
    <property type="entry name" value="HD_GYP"/>
    <property type="match status" value="1"/>
</dbReference>
<evidence type="ECO:0000256" key="3">
    <source>
        <dbReference type="PROSITE-ProRule" id="PRU00169"/>
    </source>
</evidence>
<dbReference type="InterPro" id="IPR037522">
    <property type="entry name" value="HD_GYP_dom"/>
</dbReference>
<accession>A0A0U9HE65</accession>
<sequence>MEKLLHVLIVDDSENDALLLVYELKRGGFAPIVERVETAEAMEAALSSKKWDVVLCDYHMPRFSAFEALEILKKQGIDIPFIIVSGAVGEETAVAAMKAGAHDYIMKDNLTRLVAAIERELEEAKIRSKQRETELQLEQSFFDLAETVARAMDSRDPYTAGHARKVAEYAQKIGEKMGFNKDRISGLYACGLLHDIGKISIPESLLCKPGALIEEEWALIKTHALHGYQILKDCNLPWPVADVALHHHENLDGSGYPDGLKDSEISIENRIIRVCDVVEAMGSHRPYRPARSRQEVIDELKNGKGVKYDPEVVDIMLEMLEEITPVVVEK</sequence>
<dbReference type="SMART" id="SM00471">
    <property type="entry name" value="HDc"/>
    <property type="match status" value="1"/>
</dbReference>
<dbReference type="SUPFAM" id="SSF109604">
    <property type="entry name" value="HD-domain/PDEase-like"/>
    <property type="match status" value="1"/>
</dbReference>
<gene>
    <name evidence="7" type="ORF">TSYNT_6358</name>
</gene>
<dbReference type="PROSITE" id="PS50110">
    <property type="entry name" value="RESPONSE_REGULATORY"/>
    <property type="match status" value="1"/>
</dbReference>
<comment type="function">
    <text evidence="2">May play the central regulatory role in sporulation. It may be an element of the effector pathway responsible for the activation of sporulation genes in response to nutritional stress. Spo0A may act in concert with spo0H (a sigma factor) to control the expression of some genes that are critical to the sporulation process.</text>
</comment>
<dbReference type="InterPro" id="IPR011006">
    <property type="entry name" value="CheY-like_superfamily"/>
</dbReference>
<dbReference type="Pfam" id="PF13487">
    <property type="entry name" value="HD_5"/>
    <property type="match status" value="1"/>
</dbReference>
<dbReference type="CDD" id="cd00077">
    <property type="entry name" value="HDc"/>
    <property type="match status" value="1"/>
</dbReference>
<evidence type="ECO:0000313" key="7">
    <source>
        <dbReference type="EMBL" id="GAQ24973.1"/>
    </source>
</evidence>
<dbReference type="SUPFAM" id="SSF52172">
    <property type="entry name" value="CheY-like"/>
    <property type="match status" value="1"/>
</dbReference>
<protein>
    <recommendedName>
        <fullName evidence="1">Stage 0 sporulation protein A homolog</fullName>
    </recommendedName>
</protein>
<dbReference type="Proteomes" id="UP000062160">
    <property type="component" value="Unassembled WGS sequence"/>
</dbReference>
<keyword evidence="4" id="KW-0175">Coiled coil</keyword>
<dbReference type="CDD" id="cd00156">
    <property type="entry name" value="REC"/>
    <property type="match status" value="1"/>
</dbReference>
<dbReference type="PANTHER" id="PTHR45228:SF4">
    <property type="entry name" value="LIPOPROTEIN"/>
    <property type="match status" value="1"/>
</dbReference>
<evidence type="ECO:0000256" key="1">
    <source>
        <dbReference type="ARBA" id="ARBA00018672"/>
    </source>
</evidence>
<dbReference type="InterPro" id="IPR052020">
    <property type="entry name" value="Cyclic_di-GMP/3'3'-cGAMP_PDE"/>
</dbReference>
<dbReference type="Gene3D" id="1.10.3210.10">
    <property type="entry name" value="Hypothetical protein af1432"/>
    <property type="match status" value="1"/>
</dbReference>
<dbReference type="InterPro" id="IPR001789">
    <property type="entry name" value="Sig_transdc_resp-reg_receiver"/>
</dbReference>
<dbReference type="NCBIfam" id="TIGR00277">
    <property type="entry name" value="HDIG"/>
    <property type="match status" value="1"/>
</dbReference>
<dbReference type="PANTHER" id="PTHR45228">
    <property type="entry name" value="CYCLIC DI-GMP PHOSPHODIESTERASE TM_0186-RELATED"/>
    <property type="match status" value="1"/>
</dbReference>
<keyword evidence="8" id="KW-1185">Reference proteome</keyword>
<evidence type="ECO:0000313" key="8">
    <source>
        <dbReference type="Proteomes" id="UP000062160"/>
    </source>
</evidence>
<dbReference type="OrthoDB" id="10822at2"/>
<dbReference type="GO" id="GO:0000160">
    <property type="term" value="P:phosphorelay signal transduction system"/>
    <property type="evidence" value="ECO:0007669"/>
    <property type="project" value="InterPro"/>
</dbReference>
<dbReference type="Gene3D" id="3.40.50.2300">
    <property type="match status" value="1"/>
</dbReference>
<dbReference type="STRING" id="224999.GCA_001485475_00982"/>
<keyword evidence="3" id="KW-0597">Phosphoprotein</keyword>
<name>A0A0U9HE65_9FIRM</name>
<feature type="coiled-coil region" evidence="4">
    <location>
        <begin position="107"/>
        <end position="134"/>
    </location>
</feature>
<dbReference type="InterPro" id="IPR003607">
    <property type="entry name" value="HD/PDEase_dom"/>
</dbReference>
<proteinExistence type="predicted"/>
<dbReference type="RefSeq" id="WP_059032285.1">
    <property type="nucleotide sequence ID" value="NZ_DF977000.1"/>
</dbReference>
<dbReference type="EMBL" id="DF977000">
    <property type="protein sequence ID" value="GAQ24973.1"/>
    <property type="molecule type" value="Genomic_DNA"/>
</dbReference>
<evidence type="ECO:0000259" key="5">
    <source>
        <dbReference type="PROSITE" id="PS50110"/>
    </source>
</evidence>
<dbReference type="AlphaFoldDB" id="A0A0U9HE65"/>